<evidence type="ECO:0000313" key="1">
    <source>
        <dbReference type="EMBL" id="JAE35958.1"/>
    </source>
</evidence>
<name>A0A0A9HSR2_ARUDO</name>
<reference evidence="1" key="1">
    <citation type="submission" date="2014-09" db="EMBL/GenBank/DDBJ databases">
        <authorList>
            <person name="Magalhaes I.L.F."/>
            <person name="Oliveira U."/>
            <person name="Santos F.R."/>
            <person name="Vidigal T.H.D.A."/>
            <person name="Brescovit A.D."/>
            <person name="Santos A.J."/>
        </authorList>
    </citation>
    <scope>NUCLEOTIDE SEQUENCE</scope>
    <source>
        <tissue evidence="1">Shoot tissue taken approximately 20 cm above the soil surface</tissue>
    </source>
</reference>
<dbReference type="EMBL" id="GBRH01161938">
    <property type="protein sequence ID" value="JAE35958.1"/>
    <property type="molecule type" value="Transcribed_RNA"/>
</dbReference>
<reference evidence="1" key="2">
    <citation type="journal article" date="2015" name="Data Brief">
        <title>Shoot transcriptome of the giant reed, Arundo donax.</title>
        <authorList>
            <person name="Barrero R.A."/>
            <person name="Guerrero F.D."/>
            <person name="Moolhuijzen P."/>
            <person name="Goolsby J.A."/>
            <person name="Tidwell J."/>
            <person name="Bellgard S.E."/>
            <person name="Bellgard M.I."/>
        </authorList>
    </citation>
    <scope>NUCLEOTIDE SEQUENCE</scope>
    <source>
        <tissue evidence="1">Shoot tissue taken approximately 20 cm above the soil surface</tissue>
    </source>
</reference>
<accession>A0A0A9HSR2</accession>
<organism evidence="1">
    <name type="scientific">Arundo donax</name>
    <name type="common">Giant reed</name>
    <name type="synonym">Donax arundinaceus</name>
    <dbReference type="NCBI Taxonomy" id="35708"/>
    <lineage>
        <taxon>Eukaryota</taxon>
        <taxon>Viridiplantae</taxon>
        <taxon>Streptophyta</taxon>
        <taxon>Embryophyta</taxon>
        <taxon>Tracheophyta</taxon>
        <taxon>Spermatophyta</taxon>
        <taxon>Magnoliopsida</taxon>
        <taxon>Liliopsida</taxon>
        <taxon>Poales</taxon>
        <taxon>Poaceae</taxon>
        <taxon>PACMAD clade</taxon>
        <taxon>Arundinoideae</taxon>
        <taxon>Arundineae</taxon>
        <taxon>Arundo</taxon>
    </lineage>
</organism>
<dbReference type="AlphaFoldDB" id="A0A0A9HSR2"/>
<sequence>MRLYFCARLSSIVRYFSFQVMTGRPLIDLDGNFVGMNFNSEDKDSSPLLPRNIIFDCLLHSGTLWYVFYTFI</sequence>
<protein>
    <submittedName>
        <fullName evidence="1">Uncharacterized protein</fullName>
    </submittedName>
</protein>
<proteinExistence type="predicted"/>